<accession>X1JP84</accession>
<dbReference type="AlphaFoldDB" id="X1JP84"/>
<feature type="non-terminal residue" evidence="1">
    <location>
        <position position="1"/>
    </location>
</feature>
<name>X1JP84_9ZZZZ</name>
<dbReference type="EMBL" id="BARU01036710">
    <property type="protein sequence ID" value="GAH80079.1"/>
    <property type="molecule type" value="Genomic_DNA"/>
</dbReference>
<gene>
    <name evidence="1" type="ORF">S03H2_57278</name>
</gene>
<organism evidence="1">
    <name type="scientific">marine sediment metagenome</name>
    <dbReference type="NCBI Taxonomy" id="412755"/>
    <lineage>
        <taxon>unclassified sequences</taxon>
        <taxon>metagenomes</taxon>
        <taxon>ecological metagenomes</taxon>
    </lineage>
</organism>
<sequence>YFVGSAVLEIRLSAARAAALDELLAANLPTDVAANLTAIGLRPLASEYTAPRAAALTNLGRSLEGYTLTVGVVSDNADQPVTVLDITGRGILVDIGAIGEEYLSIYVTLVIDGDTVINNEKFMNLLAVNQCSWHSTLFAAFDTTCLLTMKGVLNTVADFHGCALVE</sequence>
<protein>
    <submittedName>
        <fullName evidence="1">Uncharacterized protein</fullName>
    </submittedName>
</protein>
<proteinExistence type="predicted"/>
<comment type="caution">
    <text evidence="1">The sequence shown here is derived from an EMBL/GenBank/DDBJ whole genome shotgun (WGS) entry which is preliminary data.</text>
</comment>
<reference evidence="1" key="1">
    <citation type="journal article" date="2014" name="Front. Microbiol.">
        <title>High frequency of phylogenetically diverse reductive dehalogenase-homologous genes in deep subseafloor sedimentary metagenomes.</title>
        <authorList>
            <person name="Kawai M."/>
            <person name="Futagami T."/>
            <person name="Toyoda A."/>
            <person name="Takaki Y."/>
            <person name="Nishi S."/>
            <person name="Hori S."/>
            <person name="Arai W."/>
            <person name="Tsubouchi T."/>
            <person name="Morono Y."/>
            <person name="Uchiyama I."/>
            <person name="Ito T."/>
            <person name="Fujiyama A."/>
            <person name="Inagaki F."/>
            <person name="Takami H."/>
        </authorList>
    </citation>
    <scope>NUCLEOTIDE SEQUENCE</scope>
    <source>
        <strain evidence="1">Expedition CK06-06</strain>
    </source>
</reference>
<evidence type="ECO:0000313" key="1">
    <source>
        <dbReference type="EMBL" id="GAH80079.1"/>
    </source>
</evidence>